<evidence type="ECO:0000256" key="1">
    <source>
        <dbReference type="ARBA" id="ARBA00002435"/>
    </source>
</evidence>
<comment type="caution">
    <text evidence="10">The sequence shown here is derived from an EMBL/GenBank/DDBJ whole genome shotgun (WGS) entry which is preliminary data.</text>
</comment>
<dbReference type="SUPFAM" id="SSF101744">
    <property type="entry name" value="Rof/RNase P subunit-like"/>
    <property type="match status" value="1"/>
</dbReference>
<dbReference type="GO" id="GO:0005730">
    <property type="term" value="C:nucleolus"/>
    <property type="evidence" value="ECO:0007669"/>
    <property type="project" value="UniProtKB-SubCell"/>
</dbReference>
<dbReference type="InterPro" id="IPR016848">
    <property type="entry name" value="RNase_P/MRP_Rpp29-subunit"/>
</dbReference>
<sequence>MDVWVVQKLFSRPFTDTKGVRRKDMIKSFLKRHLPANRLLANEDDITHNYISLGNQPRRSKFSLAKKKQNKLTKRERKTNKLVDIPKEGQSFEQHLPLHQLWREYMEEVIPVSSLSSPGALQAASQRVLKADLHGCMLTVQRSRCPSYVGLCGIVLQETRNTFTLITKQGGVKCVPKLNSTFVFPLSGYLFTIHGNHFKVKAGERSSRKFKSKATIDL</sequence>
<evidence type="ECO:0000256" key="5">
    <source>
        <dbReference type="ARBA" id="ARBA00022553"/>
    </source>
</evidence>
<evidence type="ECO:0000313" key="10">
    <source>
        <dbReference type="EMBL" id="KAK7474840.1"/>
    </source>
</evidence>
<keyword evidence="6 9" id="KW-0819">tRNA processing</keyword>
<dbReference type="SMART" id="SM00538">
    <property type="entry name" value="POP4"/>
    <property type="match status" value="1"/>
</dbReference>
<dbReference type="AlphaFoldDB" id="A0ABD0JJD0"/>
<reference evidence="10 11" key="1">
    <citation type="journal article" date="2023" name="Sci. Data">
        <title>Genome assembly of the Korean intertidal mud-creeper Batillaria attramentaria.</title>
        <authorList>
            <person name="Patra A.K."/>
            <person name="Ho P.T."/>
            <person name="Jun S."/>
            <person name="Lee S.J."/>
            <person name="Kim Y."/>
            <person name="Won Y.J."/>
        </authorList>
    </citation>
    <scope>NUCLEOTIDE SEQUENCE [LARGE SCALE GENOMIC DNA]</scope>
    <source>
        <strain evidence="10">Wonlab-2016</strain>
    </source>
</reference>
<comment type="similarity">
    <text evidence="3">Belongs to the eukaryotic/archaeal RNase P protein component 1 family.</text>
</comment>
<evidence type="ECO:0000256" key="8">
    <source>
        <dbReference type="ARBA" id="ARBA00046486"/>
    </source>
</evidence>
<dbReference type="FunFam" id="2.30.30.210:FF:000001">
    <property type="entry name" value="Ribonuclease P protein subunit p29"/>
    <property type="match status" value="1"/>
</dbReference>
<dbReference type="PIRSF" id="PIRSF027081">
    <property type="entry name" value="RNase_P/MRP_p29_subunit"/>
    <property type="match status" value="1"/>
</dbReference>
<dbReference type="EMBL" id="JACVVK020000423">
    <property type="protein sequence ID" value="KAK7474840.1"/>
    <property type="molecule type" value="Genomic_DNA"/>
</dbReference>
<proteinExistence type="inferred from homology"/>
<evidence type="ECO:0000256" key="2">
    <source>
        <dbReference type="ARBA" id="ARBA00004604"/>
    </source>
</evidence>
<dbReference type="GO" id="GO:0008033">
    <property type="term" value="P:tRNA processing"/>
    <property type="evidence" value="ECO:0007669"/>
    <property type="project" value="UniProtKB-KW"/>
</dbReference>
<accession>A0ABD0JJD0</accession>
<comment type="subcellular location">
    <subcellularLocation>
        <location evidence="2 9">Nucleus</location>
        <location evidence="2 9">Nucleolus</location>
    </subcellularLocation>
</comment>
<dbReference type="PANTHER" id="PTHR13348:SF0">
    <property type="entry name" value="RIBONUCLEASE P PROTEIN SUBUNIT P29"/>
    <property type="match status" value="1"/>
</dbReference>
<evidence type="ECO:0000256" key="7">
    <source>
        <dbReference type="ARBA" id="ARBA00023242"/>
    </source>
</evidence>
<keyword evidence="5" id="KW-0597">Phosphoprotein</keyword>
<evidence type="ECO:0000256" key="4">
    <source>
        <dbReference type="ARBA" id="ARBA00016225"/>
    </source>
</evidence>
<evidence type="ECO:0000256" key="6">
    <source>
        <dbReference type="ARBA" id="ARBA00022694"/>
    </source>
</evidence>
<dbReference type="Gene3D" id="2.30.30.210">
    <property type="entry name" value="Ribonuclease P/MRP, subunit p29"/>
    <property type="match status" value="1"/>
</dbReference>
<comment type="function">
    <text evidence="1 9">Component of ribonuclease P, a ribonucleoprotein complex that generates mature tRNA molecules by cleaving their 5'-ends.</text>
</comment>
<organism evidence="10 11">
    <name type="scientific">Batillaria attramentaria</name>
    <dbReference type="NCBI Taxonomy" id="370345"/>
    <lineage>
        <taxon>Eukaryota</taxon>
        <taxon>Metazoa</taxon>
        <taxon>Spiralia</taxon>
        <taxon>Lophotrochozoa</taxon>
        <taxon>Mollusca</taxon>
        <taxon>Gastropoda</taxon>
        <taxon>Caenogastropoda</taxon>
        <taxon>Sorbeoconcha</taxon>
        <taxon>Cerithioidea</taxon>
        <taxon>Batillariidae</taxon>
        <taxon>Batillaria</taxon>
    </lineage>
</organism>
<keyword evidence="7 9" id="KW-0539">Nucleus</keyword>
<dbReference type="Pfam" id="PF01868">
    <property type="entry name" value="RNase_P-MRP_p29"/>
    <property type="match status" value="1"/>
</dbReference>
<dbReference type="PANTHER" id="PTHR13348">
    <property type="entry name" value="RIBONUCLEASE P SUBUNIT P29"/>
    <property type="match status" value="1"/>
</dbReference>
<dbReference type="GO" id="GO:0030677">
    <property type="term" value="C:ribonuclease P complex"/>
    <property type="evidence" value="ECO:0007669"/>
    <property type="project" value="UniProtKB-UniRule"/>
</dbReference>
<evidence type="ECO:0000313" key="11">
    <source>
        <dbReference type="Proteomes" id="UP001519460"/>
    </source>
</evidence>
<comment type="subunit">
    <text evidence="8">Component of nuclear RNase P and RNase MRP ribonucleoproteins. RNase P consists of a catalytic RNA moiety and 10 different protein chains; POP1, POP4, POP5, POP7, RPP14, RPP21, RPP25, RPP30, RPP38 and RPP40. Within the RNase P complex, POP1, POP7 and RPP25 form the 'finger' subcomplex, POP5, RPP14, RPP40 and homodimeric RPP30 form the 'palm' subcomplex, and RPP21, POP4 and RPP38 form the 'wrist' subcomplex. All subunits of the RNase P complex interact with the catalytic RNA. Several subunits of RNase P are also part of the RNase MRP complex. RNase MRP consists of a catalytic RNA moiety and about 8 protein subunits; POP1, POP7, RPP25, RPP30, RPP38, RPP40 and possibly also POP4 and POP5.</text>
</comment>
<evidence type="ECO:0000256" key="9">
    <source>
        <dbReference type="PIRNR" id="PIRNR027081"/>
    </source>
</evidence>
<dbReference type="InterPro" id="IPR002730">
    <property type="entry name" value="Rpp29/RNP1"/>
</dbReference>
<gene>
    <name evidence="10" type="ORF">BaRGS_00033912</name>
</gene>
<dbReference type="Proteomes" id="UP001519460">
    <property type="component" value="Unassembled WGS sequence"/>
</dbReference>
<protein>
    <recommendedName>
        <fullName evidence="4 9">Ribonuclease P protein subunit p29</fullName>
    </recommendedName>
</protein>
<name>A0ABD0JJD0_9CAEN</name>
<evidence type="ECO:0000256" key="3">
    <source>
        <dbReference type="ARBA" id="ARBA00006181"/>
    </source>
</evidence>
<dbReference type="InterPro" id="IPR036980">
    <property type="entry name" value="RNase_P/MRP_Rpp29_sf"/>
</dbReference>
<keyword evidence="11" id="KW-1185">Reference proteome</keyword>
<dbReference type="InterPro" id="IPR023534">
    <property type="entry name" value="Rof/RNase_P-like"/>
</dbReference>